<dbReference type="Pfam" id="PF13472">
    <property type="entry name" value="Lipase_GDSL_2"/>
    <property type="match status" value="1"/>
</dbReference>
<dbReference type="Gene3D" id="3.40.50.1110">
    <property type="entry name" value="SGNH hydrolase"/>
    <property type="match status" value="1"/>
</dbReference>
<comment type="caution">
    <text evidence="3">The sequence shown here is derived from an EMBL/GenBank/DDBJ whole genome shotgun (WGS) entry which is preliminary data.</text>
</comment>
<feature type="chain" id="PRO_5047320705" evidence="1">
    <location>
        <begin position="18"/>
        <end position="207"/>
    </location>
</feature>
<evidence type="ECO:0000313" key="4">
    <source>
        <dbReference type="Proteomes" id="UP000629025"/>
    </source>
</evidence>
<dbReference type="EMBL" id="BMIJ01000009">
    <property type="protein sequence ID" value="GGC09477.1"/>
    <property type="molecule type" value="Genomic_DNA"/>
</dbReference>
<name>A0ABQ1KVF7_9GAMM</name>
<reference evidence="4" key="1">
    <citation type="journal article" date="2019" name="Int. J. Syst. Evol. Microbiol.">
        <title>The Global Catalogue of Microorganisms (GCM) 10K type strain sequencing project: providing services to taxonomists for standard genome sequencing and annotation.</title>
        <authorList>
            <consortium name="The Broad Institute Genomics Platform"/>
            <consortium name="The Broad Institute Genome Sequencing Center for Infectious Disease"/>
            <person name="Wu L."/>
            <person name="Ma J."/>
        </authorList>
    </citation>
    <scope>NUCLEOTIDE SEQUENCE [LARGE SCALE GENOMIC DNA]</scope>
    <source>
        <strain evidence="4">CGMCC 1.15341</strain>
    </source>
</reference>
<dbReference type="InterPro" id="IPR013830">
    <property type="entry name" value="SGNH_hydro"/>
</dbReference>
<gene>
    <name evidence="3" type="ORF">GCM10011352_39840</name>
</gene>
<dbReference type="InterPro" id="IPR036514">
    <property type="entry name" value="SGNH_hydro_sf"/>
</dbReference>
<accession>A0ABQ1KVF7</accession>
<organism evidence="3 4">
    <name type="scientific">Marinobacterium zhoushanense</name>
    <dbReference type="NCBI Taxonomy" id="1679163"/>
    <lineage>
        <taxon>Bacteria</taxon>
        <taxon>Pseudomonadati</taxon>
        <taxon>Pseudomonadota</taxon>
        <taxon>Gammaproteobacteria</taxon>
        <taxon>Oceanospirillales</taxon>
        <taxon>Oceanospirillaceae</taxon>
        <taxon>Marinobacterium</taxon>
    </lineage>
</organism>
<dbReference type="Proteomes" id="UP000629025">
    <property type="component" value="Unassembled WGS sequence"/>
</dbReference>
<feature type="domain" description="SGNH hydrolase-type esterase" evidence="2">
    <location>
        <begin position="22"/>
        <end position="180"/>
    </location>
</feature>
<protein>
    <submittedName>
        <fullName evidence="3">Arylesterase</fullName>
    </submittedName>
</protein>
<evidence type="ECO:0000259" key="2">
    <source>
        <dbReference type="Pfam" id="PF13472"/>
    </source>
</evidence>
<dbReference type="PANTHER" id="PTHR30383">
    <property type="entry name" value="THIOESTERASE 1/PROTEASE 1/LYSOPHOSPHOLIPASE L1"/>
    <property type="match status" value="1"/>
</dbReference>
<sequence length="207" mass="22581">MRIVIFMLVLLSSPVSAGSVLVLGDSLSAAYGIPLEQGWVSLLRQRVEQARLDLDVVNASVSGETTSGGLSRLPGLLAAHQPAIVMIELGANDGLRGTPLDIVRRNLQQMVDQAQQAGARVLLIGNRLPPNYGPQYTQAFFELFAEVAREKQVTLVPFLLAGVAEDWDLMQDDGYHPRAEAQPRLLDTVWSGLQPLLEQQMETEKAP</sequence>
<evidence type="ECO:0000256" key="1">
    <source>
        <dbReference type="SAM" id="SignalP"/>
    </source>
</evidence>
<keyword evidence="4" id="KW-1185">Reference proteome</keyword>
<evidence type="ECO:0000313" key="3">
    <source>
        <dbReference type="EMBL" id="GGC09477.1"/>
    </source>
</evidence>
<proteinExistence type="predicted"/>
<feature type="signal peptide" evidence="1">
    <location>
        <begin position="1"/>
        <end position="17"/>
    </location>
</feature>
<dbReference type="SUPFAM" id="SSF52266">
    <property type="entry name" value="SGNH hydrolase"/>
    <property type="match status" value="1"/>
</dbReference>
<dbReference type="InterPro" id="IPR051532">
    <property type="entry name" value="Ester_Hydrolysis_Enzymes"/>
</dbReference>
<dbReference type="RefSeq" id="WP_229680863.1">
    <property type="nucleotide sequence ID" value="NZ_BMIJ01000009.1"/>
</dbReference>
<dbReference type="PANTHER" id="PTHR30383:SF24">
    <property type="entry name" value="THIOESTERASE 1_PROTEASE 1_LYSOPHOSPHOLIPASE L1"/>
    <property type="match status" value="1"/>
</dbReference>
<keyword evidence="1" id="KW-0732">Signal</keyword>
<dbReference type="CDD" id="cd01822">
    <property type="entry name" value="Lysophospholipase_L1_like"/>
    <property type="match status" value="1"/>
</dbReference>